<dbReference type="Gene3D" id="3.10.180.10">
    <property type="entry name" value="2,3-Dihydroxybiphenyl 1,2-Dioxygenase, domain 1"/>
    <property type="match status" value="1"/>
</dbReference>
<dbReference type="Pfam" id="PF00903">
    <property type="entry name" value="Glyoxalase"/>
    <property type="match status" value="1"/>
</dbReference>
<evidence type="ECO:0000259" key="1">
    <source>
        <dbReference type="PROSITE" id="PS51819"/>
    </source>
</evidence>
<reference evidence="2 3" key="1">
    <citation type="submission" date="2017-06" db="EMBL/GenBank/DDBJ databases">
        <authorList>
            <person name="Kim H.J."/>
            <person name="Triplett B.A."/>
        </authorList>
    </citation>
    <scope>NUCLEOTIDE SEQUENCE [LARGE SCALE GENOMIC DNA]</scope>
    <source>
        <strain evidence="2 3">SCA</strain>
    </source>
</reference>
<dbReference type="InterPro" id="IPR004360">
    <property type="entry name" value="Glyas_Fos-R_dOase_dom"/>
</dbReference>
<dbReference type="InterPro" id="IPR029068">
    <property type="entry name" value="Glyas_Bleomycin-R_OHBP_Dase"/>
</dbReference>
<dbReference type="InterPro" id="IPR037523">
    <property type="entry name" value="VOC_core"/>
</dbReference>
<proteinExistence type="predicted"/>
<organism evidence="2 3">
    <name type="scientific">Anaerovirgula multivorans</name>
    <dbReference type="NCBI Taxonomy" id="312168"/>
    <lineage>
        <taxon>Bacteria</taxon>
        <taxon>Bacillati</taxon>
        <taxon>Bacillota</taxon>
        <taxon>Clostridia</taxon>
        <taxon>Peptostreptococcales</taxon>
        <taxon>Natronincolaceae</taxon>
        <taxon>Anaerovirgula</taxon>
    </lineage>
</organism>
<dbReference type="OrthoDB" id="6874672at2"/>
<accession>A0A239HJL5</accession>
<sequence length="128" mass="14456">MAYQKKSYVEHMAVRVKDIQWHISFFQEVLGMTIKSVDGSQDNPKQIWTIGGLQLISDPTFEGPEGRAAHLGIMTEDLEAALEEAYERGVIELPQGRNWFVLPDGLCIELMQAKNNAVEKALIIEPRD</sequence>
<name>A0A239HJL5_9FIRM</name>
<dbReference type="Proteomes" id="UP000198304">
    <property type="component" value="Unassembled WGS sequence"/>
</dbReference>
<protein>
    <recommendedName>
        <fullName evidence="1">VOC domain-containing protein</fullName>
    </recommendedName>
</protein>
<dbReference type="AlphaFoldDB" id="A0A239HJL5"/>
<dbReference type="SUPFAM" id="SSF54593">
    <property type="entry name" value="Glyoxalase/Bleomycin resistance protein/Dihydroxybiphenyl dioxygenase"/>
    <property type="match status" value="1"/>
</dbReference>
<evidence type="ECO:0000313" key="3">
    <source>
        <dbReference type="Proteomes" id="UP000198304"/>
    </source>
</evidence>
<evidence type="ECO:0000313" key="2">
    <source>
        <dbReference type="EMBL" id="SNS81023.1"/>
    </source>
</evidence>
<dbReference type="RefSeq" id="WP_089284218.1">
    <property type="nucleotide sequence ID" value="NZ_FZOJ01000022.1"/>
</dbReference>
<dbReference type="PROSITE" id="PS51819">
    <property type="entry name" value="VOC"/>
    <property type="match status" value="1"/>
</dbReference>
<dbReference type="EMBL" id="FZOJ01000022">
    <property type="protein sequence ID" value="SNS81023.1"/>
    <property type="molecule type" value="Genomic_DNA"/>
</dbReference>
<feature type="domain" description="VOC" evidence="1">
    <location>
        <begin position="8"/>
        <end position="128"/>
    </location>
</feature>
<keyword evidence="3" id="KW-1185">Reference proteome</keyword>
<gene>
    <name evidence="2" type="ORF">SAMN05446037_102215</name>
</gene>